<evidence type="ECO:0000313" key="3">
    <source>
        <dbReference type="Proteomes" id="UP000807469"/>
    </source>
</evidence>
<evidence type="ECO:0000313" key="2">
    <source>
        <dbReference type="EMBL" id="KAF9475882.1"/>
    </source>
</evidence>
<dbReference type="AlphaFoldDB" id="A0A9P6CR78"/>
<comment type="caution">
    <text evidence="2">The sequence shown here is derived from an EMBL/GenBank/DDBJ whole genome shotgun (WGS) entry which is preliminary data.</text>
</comment>
<dbReference type="InterPro" id="IPR012951">
    <property type="entry name" value="BBE"/>
</dbReference>
<dbReference type="Proteomes" id="UP000807469">
    <property type="component" value="Unassembled WGS sequence"/>
</dbReference>
<evidence type="ECO:0000259" key="1">
    <source>
        <dbReference type="Pfam" id="PF08031"/>
    </source>
</evidence>
<dbReference type="OrthoDB" id="2151789at2759"/>
<protein>
    <recommendedName>
        <fullName evidence="1">Berberine/berberine-like domain-containing protein</fullName>
    </recommendedName>
</protein>
<dbReference type="GO" id="GO:0050660">
    <property type="term" value="F:flavin adenine dinucleotide binding"/>
    <property type="evidence" value="ECO:0007669"/>
    <property type="project" value="InterPro"/>
</dbReference>
<proteinExistence type="predicted"/>
<dbReference type="Pfam" id="PF08031">
    <property type="entry name" value="BBE"/>
    <property type="match status" value="1"/>
</dbReference>
<reference evidence="2" key="1">
    <citation type="submission" date="2020-11" db="EMBL/GenBank/DDBJ databases">
        <authorList>
            <consortium name="DOE Joint Genome Institute"/>
            <person name="Ahrendt S."/>
            <person name="Riley R."/>
            <person name="Andreopoulos W."/>
            <person name="Labutti K."/>
            <person name="Pangilinan J."/>
            <person name="Ruiz-Duenas F.J."/>
            <person name="Barrasa J.M."/>
            <person name="Sanchez-Garcia M."/>
            <person name="Camarero S."/>
            <person name="Miyauchi S."/>
            <person name="Serrano A."/>
            <person name="Linde D."/>
            <person name="Babiker R."/>
            <person name="Drula E."/>
            <person name="Ayuso-Fernandez I."/>
            <person name="Pacheco R."/>
            <person name="Padilla G."/>
            <person name="Ferreira P."/>
            <person name="Barriuso J."/>
            <person name="Kellner H."/>
            <person name="Castanera R."/>
            <person name="Alfaro M."/>
            <person name="Ramirez L."/>
            <person name="Pisabarro A.G."/>
            <person name="Kuo A."/>
            <person name="Tritt A."/>
            <person name="Lipzen A."/>
            <person name="He G."/>
            <person name="Yan M."/>
            <person name="Ng V."/>
            <person name="Cullen D."/>
            <person name="Martin F."/>
            <person name="Rosso M.-N."/>
            <person name="Henrissat B."/>
            <person name="Hibbett D."/>
            <person name="Martinez A.T."/>
            <person name="Grigoriev I.V."/>
        </authorList>
    </citation>
    <scope>NUCLEOTIDE SEQUENCE</scope>
    <source>
        <strain evidence="2">CIRM-BRFM 674</strain>
    </source>
</reference>
<feature type="domain" description="Berberine/berberine-like" evidence="1">
    <location>
        <begin position="195"/>
        <end position="233"/>
    </location>
</feature>
<accession>A0A9P6CR78</accession>
<name>A0A9P6CR78_9AGAR</name>
<dbReference type="Gene3D" id="3.40.462.20">
    <property type="match status" value="1"/>
</dbReference>
<organism evidence="2 3">
    <name type="scientific">Pholiota conissans</name>
    <dbReference type="NCBI Taxonomy" id="109636"/>
    <lineage>
        <taxon>Eukaryota</taxon>
        <taxon>Fungi</taxon>
        <taxon>Dikarya</taxon>
        <taxon>Basidiomycota</taxon>
        <taxon>Agaricomycotina</taxon>
        <taxon>Agaricomycetes</taxon>
        <taxon>Agaricomycetidae</taxon>
        <taxon>Agaricales</taxon>
        <taxon>Agaricineae</taxon>
        <taxon>Strophariaceae</taxon>
        <taxon>Pholiota</taxon>
    </lineage>
</organism>
<keyword evidence="3" id="KW-1185">Reference proteome</keyword>
<dbReference type="GO" id="GO:0016491">
    <property type="term" value="F:oxidoreductase activity"/>
    <property type="evidence" value="ECO:0007669"/>
    <property type="project" value="InterPro"/>
</dbReference>
<dbReference type="Gene3D" id="3.30.465.10">
    <property type="match status" value="1"/>
</dbReference>
<sequence>MHELSDHEPLTDDSPSEMRRSIRYQRLRTCHKPQIQLYHRHPDLHVQVQPGQNETRPQAAIVGTFRHYYESHKLKSDIDVFCSYDGILPTGTDDPFAEFKAIKQAVKPAANSITEKGGTRLLLDAWPFLPNIFDNSTPAAWPHKKGEAVSPLLAFYTWENEKDDDFWVGEMKRALGEIQTVAKSEGCTRDDAPIYLNTTLGDTPVKDIYGENHSKLVRIKAKYDRHNTMRNAEGFVIPIA</sequence>
<gene>
    <name evidence="2" type="ORF">BDN70DRAFT_935519</name>
</gene>
<dbReference type="InterPro" id="IPR016169">
    <property type="entry name" value="FAD-bd_PCMH_sub2"/>
</dbReference>
<dbReference type="EMBL" id="MU155315">
    <property type="protein sequence ID" value="KAF9475882.1"/>
    <property type="molecule type" value="Genomic_DNA"/>
</dbReference>